<evidence type="ECO:0000313" key="1">
    <source>
        <dbReference type="EMBL" id="KAI3439138.1"/>
    </source>
</evidence>
<organism evidence="1 2">
    <name type="scientific">Chlorella vulgaris</name>
    <name type="common">Green alga</name>
    <dbReference type="NCBI Taxonomy" id="3077"/>
    <lineage>
        <taxon>Eukaryota</taxon>
        <taxon>Viridiplantae</taxon>
        <taxon>Chlorophyta</taxon>
        <taxon>core chlorophytes</taxon>
        <taxon>Trebouxiophyceae</taxon>
        <taxon>Chlorellales</taxon>
        <taxon>Chlorellaceae</taxon>
        <taxon>Chlorella clade</taxon>
        <taxon>Chlorella</taxon>
    </lineage>
</organism>
<dbReference type="AlphaFoldDB" id="A0A9D4U0C4"/>
<sequence>MEMMAEILEELLLESAVFYVAAKDGAADGGAAAAAVRSVVGVRLKLLDATFLAALDAYIRAAAEKGTADVAGGEEQLAIGSDEEAGGGAEPASPATGRQRLHCLASDLERGISQVIGDMELVVTVPNSINDPLSVAAQARKRPLTQLHAVPKSCGMPMRRLVEEDSNKGEA</sequence>
<comment type="caution">
    <text evidence="1">The sequence shown here is derived from an EMBL/GenBank/DDBJ whole genome shotgun (WGS) entry which is preliminary data.</text>
</comment>
<proteinExistence type="predicted"/>
<reference evidence="1" key="2">
    <citation type="submission" date="2020-11" db="EMBL/GenBank/DDBJ databases">
        <authorList>
            <person name="Cecchin M."/>
            <person name="Marcolungo L."/>
            <person name="Rossato M."/>
            <person name="Girolomoni L."/>
            <person name="Cosentino E."/>
            <person name="Cuine S."/>
            <person name="Li-Beisson Y."/>
            <person name="Delledonne M."/>
            <person name="Ballottari M."/>
        </authorList>
    </citation>
    <scope>NUCLEOTIDE SEQUENCE</scope>
    <source>
        <strain evidence="1">211/11P</strain>
        <tissue evidence="1">Whole cell</tissue>
    </source>
</reference>
<reference evidence="1" key="1">
    <citation type="journal article" date="2019" name="Plant J.">
        <title>Chlorella vulgaris genome assembly and annotation reveals the molecular basis for metabolic acclimation to high light conditions.</title>
        <authorList>
            <person name="Cecchin M."/>
            <person name="Marcolungo L."/>
            <person name="Rossato M."/>
            <person name="Girolomoni L."/>
            <person name="Cosentino E."/>
            <person name="Cuine S."/>
            <person name="Li-Beisson Y."/>
            <person name="Delledonne M."/>
            <person name="Ballottari M."/>
        </authorList>
    </citation>
    <scope>NUCLEOTIDE SEQUENCE</scope>
    <source>
        <strain evidence="1">211/11P</strain>
    </source>
</reference>
<dbReference type="EMBL" id="SIDB01000001">
    <property type="protein sequence ID" value="KAI3439138.1"/>
    <property type="molecule type" value="Genomic_DNA"/>
</dbReference>
<dbReference type="Proteomes" id="UP001055712">
    <property type="component" value="Unassembled WGS sequence"/>
</dbReference>
<evidence type="ECO:0000313" key="2">
    <source>
        <dbReference type="Proteomes" id="UP001055712"/>
    </source>
</evidence>
<protein>
    <submittedName>
        <fullName evidence="1">Uncharacterized protein</fullName>
    </submittedName>
</protein>
<name>A0A9D4U0C4_CHLVU</name>
<keyword evidence="2" id="KW-1185">Reference proteome</keyword>
<gene>
    <name evidence="1" type="ORF">D9Q98_001546</name>
</gene>
<accession>A0A9D4U0C4</accession>
<dbReference type="OrthoDB" id="2015968at2759"/>